<sequence length="114" mass="12531">MPHSSLNVSSPVSTEAKNLAALVYVFTLFFSFLPGLIAFLCKKEEPFVYETGKEALNWSITVLILSCVLGWIPLIGWLLAGLLFVTNIVCCILAALSASKGLLYRFPFAFRLIA</sequence>
<reference evidence="6 7" key="1">
    <citation type="submission" date="2021-08" db="EMBL/GenBank/DDBJ databases">
        <title>complete genome sequencing of Deefgea sp. D25.</title>
        <authorList>
            <person name="Bae J.-W."/>
            <person name="Gim D.-H."/>
        </authorList>
    </citation>
    <scope>NUCLEOTIDE SEQUENCE [LARGE SCALE GENOMIC DNA]</scope>
    <source>
        <strain evidence="6 7">D25</strain>
    </source>
</reference>
<feature type="transmembrane region" description="Helical" evidence="5">
    <location>
        <begin position="78"/>
        <end position="98"/>
    </location>
</feature>
<dbReference type="RefSeq" id="WP_221004946.1">
    <property type="nucleotide sequence ID" value="NZ_CP081150.1"/>
</dbReference>
<keyword evidence="4 5" id="KW-0472">Membrane</keyword>
<evidence type="ECO:0000256" key="3">
    <source>
        <dbReference type="ARBA" id="ARBA00022989"/>
    </source>
</evidence>
<proteinExistence type="predicted"/>
<keyword evidence="3 5" id="KW-1133">Transmembrane helix</keyword>
<evidence type="ECO:0000256" key="1">
    <source>
        <dbReference type="ARBA" id="ARBA00004141"/>
    </source>
</evidence>
<organism evidence="6 7">
    <name type="scientific">Deefgea tanakiae</name>
    <dbReference type="NCBI Taxonomy" id="2865840"/>
    <lineage>
        <taxon>Bacteria</taxon>
        <taxon>Pseudomonadati</taxon>
        <taxon>Pseudomonadota</taxon>
        <taxon>Betaproteobacteria</taxon>
        <taxon>Neisseriales</taxon>
        <taxon>Chitinibacteraceae</taxon>
        <taxon>Deefgea</taxon>
    </lineage>
</organism>
<dbReference type="Proteomes" id="UP000825679">
    <property type="component" value="Chromosome"/>
</dbReference>
<evidence type="ECO:0000256" key="4">
    <source>
        <dbReference type="ARBA" id="ARBA00023136"/>
    </source>
</evidence>
<dbReference type="EMBL" id="CP081150">
    <property type="protein sequence ID" value="QZA76540.1"/>
    <property type="molecule type" value="Genomic_DNA"/>
</dbReference>
<evidence type="ECO:0000256" key="2">
    <source>
        <dbReference type="ARBA" id="ARBA00022692"/>
    </source>
</evidence>
<gene>
    <name evidence="6" type="ORF">K4H28_09340</name>
</gene>
<feature type="transmembrane region" description="Helical" evidence="5">
    <location>
        <begin position="55"/>
        <end position="72"/>
    </location>
</feature>
<evidence type="ECO:0000256" key="5">
    <source>
        <dbReference type="SAM" id="Phobius"/>
    </source>
</evidence>
<keyword evidence="7" id="KW-1185">Reference proteome</keyword>
<accession>A0ABX8Z2G2</accession>
<evidence type="ECO:0000313" key="6">
    <source>
        <dbReference type="EMBL" id="QZA76540.1"/>
    </source>
</evidence>
<protein>
    <submittedName>
        <fullName evidence="6">DUF4870 domain-containing protein</fullName>
    </submittedName>
</protein>
<evidence type="ECO:0000313" key="7">
    <source>
        <dbReference type="Proteomes" id="UP000825679"/>
    </source>
</evidence>
<name>A0ABX8Z2G2_9NEIS</name>
<feature type="transmembrane region" description="Helical" evidence="5">
    <location>
        <begin position="20"/>
        <end position="41"/>
    </location>
</feature>
<dbReference type="InterPro" id="IPR019109">
    <property type="entry name" value="MamF_MmsF"/>
</dbReference>
<dbReference type="Pfam" id="PF09685">
    <property type="entry name" value="MamF_MmsF"/>
    <property type="match status" value="1"/>
</dbReference>
<keyword evidence="2 5" id="KW-0812">Transmembrane</keyword>
<comment type="subcellular location">
    <subcellularLocation>
        <location evidence="1">Membrane</location>
        <topology evidence="1">Multi-pass membrane protein</topology>
    </subcellularLocation>
</comment>